<name>A0ACC0Y0V3_9ROSI</name>
<keyword evidence="2" id="KW-1185">Reference proteome</keyword>
<evidence type="ECO:0000313" key="1">
    <source>
        <dbReference type="EMBL" id="KAJ0028042.1"/>
    </source>
</evidence>
<dbReference type="Proteomes" id="UP001163603">
    <property type="component" value="Chromosome 9"/>
</dbReference>
<comment type="caution">
    <text evidence="1">The sequence shown here is derived from an EMBL/GenBank/DDBJ whole genome shotgun (WGS) entry which is preliminary data.</text>
</comment>
<accession>A0ACC0Y0V3</accession>
<gene>
    <name evidence="1" type="ORF">Pint_36138</name>
</gene>
<protein>
    <submittedName>
        <fullName evidence="1">Uncharacterized protein</fullName>
    </submittedName>
</protein>
<sequence>MQNRLENKLKLNNEKLEYSRKALMDYGNVSSSTIFYVMDYMREEFKNKQVKVEE</sequence>
<proteinExistence type="predicted"/>
<organism evidence="1 2">
    <name type="scientific">Pistacia integerrima</name>
    <dbReference type="NCBI Taxonomy" id="434235"/>
    <lineage>
        <taxon>Eukaryota</taxon>
        <taxon>Viridiplantae</taxon>
        <taxon>Streptophyta</taxon>
        <taxon>Embryophyta</taxon>
        <taxon>Tracheophyta</taxon>
        <taxon>Spermatophyta</taxon>
        <taxon>Magnoliopsida</taxon>
        <taxon>eudicotyledons</taxon>
        <taxon>Gunneridae</taxon>
        <taxon>Pentapetalae</taxon>
        <taxon>rosids</taxon>
        <taxon>malvids</taxon>
        <taxon>Sapindales</taxon>
        <taxon>Anacardiaceae</taxon>
        <taxon>Pistacia</taxon>
    </lineage>
</organism>
<evidence type="ECO:0000313" key="2">
    <source>
        <dbReference type="Proteomes" id="UP001163603"/>
    </source>
</evidence>
<reference evidence="2" key="1">
    <citation type="journal article" date="2023" name="G3 (Bethesda)">
        <title>Genome assembly and association tests identify interacting loci associated with vigor, precocity, and sex in interspecific pistachio rootstocks.</title>
        <authorList>
            <person name="Palmer W."/>
            <person name="Jacygrad E."/>
            <person name="Sagayaradj S."/>
            <person name="Cavanaugh K."/>
            <person name="Han R."/>
            <person name="Bertier L."/>
            <person name="Beede B."/>
            <person name="Kafkas S."/>
            <person name="Golino D."/>
            <person name="Preece J."/>
            <person name="Michelmore R."/>
        </authorList>
    </citation>
    <scope>NUCLEOTIDE SEQUENCE [LARGE SCALE GENOMIC DNA]</scope>
</reference>
<dbReference type="EMBL" id="CM047744">
    <property type="protein sequence ID" value="KAJ0028042.1"/>
    <property type="molecule type" value="Genomic_DNA"/>
</dbReference>